<evidence type="ECO:0000256" key="5">
    <source>
        <dbReference type="ARBA" id="ARBA00022833"/>
    </source>
</evidence>
<accession>A0A0V1Q1V0</accession>
<feature type="region of interest" description="Disordered" evidence="10">
    <location>
        <begin position="1"/>
        <end position="23"/>
    </location>
</feature>
<comment type="similarity">
    <text evidence="8">Belongs to the CWC16 family. YJU2 subfamily.</text>
</comment>
<evidence type="ECO:0000256" key="10">
    <source>
        <dbReference type="SAM" id="MobiDB-lite"/>
    </source>
</evidence>
<keyword evidence="6" id="KW-0508">mRNA splicing</keyword>
<dbReference type="EMBL" id="LMYN01000026">
    <property type="protein sequence ID" value="KSA02481.1"/>
    <property type="molecule type" value="Genomic_DNA"/>
</dbReference>
<keyword evidence="2" id="KW-0507">mRNA processing</keyword>
<feature type="binding site" evidence="8">
    <location>
        <position position="82"/>
    </location>
    <ligand>
        <name>Zn(2+)</name>
        <dbReference type="ChEBI" id="CHEBI:29105"/>
    </ligand>
</feature>
<feature type="binding site" evidence="8">
    <location>
        <position position="46"/>
    </location>
    <ligand>
        <name>Zn(2+)</name>
        <dbReference type="ChEBI" id="CHEBI:29105"/>
    </ligand>
</feature>
<keyword evidence="9" id="KW-0175">Coiled coil</keyword>
<feature type="coiled-coil region" evidence="9">
    <location>
        <begin position="160"/>
        <end position="234"/>
    </location>
</feature>
<name>A0A0V1Q1V0_9ASCO</name>
<evidence type="ECO:0000256" key="9">
    <source>
        <dbReference type="SAM" id="Coils"/>
    </source>
</evidence>
<dbReference type="AlphaFoldDB" id="A0A0V1Q1V0"/>
<evidence type="ECO:0000256" key="4">
    <source>
        <dbReference type="ARBA" id="ARBA00022728"/>
    </source>
</evidence>
<comment type="subunit">
    <text evidence="8">Component of the spliceosome. Present in the activated B complex, the catalytically activated B* complex which catalyzes the branching, the catalytic step 1 C complex catalyzing the exon ligation, and the postcatalytic P complex containing the ligated exons (mRNA) and the excised lariat intron.</text>
</comment>
<evidence type="ECO:0000313" key="11">
    <source>
        <dbReference type="EMBL" id="KSA02481.1"/>
    </source>
</evidence>
<keyword evidence="5 8" id="KW-0862">Zinc</keyword>
<keyword evidence="12" id="KW-1185">Reference proteome</keyword>
<sequence length="338" mass="39477">MSERKGINKYYPPDWDPSKVPKKKKPANQIIKVRLMAPYSMRCTKCNEYISERRKFNAKKEVTNEKYMNFKIIRFHITCPKCNNNITYKTNPQTAGYVPESGAVRNYEPESNNNTNKIKVETEEQILERLEREEKENNSFQLLKEKRKKNPFWQQNESLKDQKGDLMENLEKRLQDQQRQQEITDHLEYLQAKNSLLQAKGGRDQALNEAREKVEKDIELMKSLREDLASKEDEELAKDMFKKFRLNGVNGLKDLNNVNKETTQEESSSFKRTYENALQNDHLDPILAPAQKQSKTIILKKKQPLENHISKIPIIESKAKNTESLSGALGDYSSSDEE</sequence>
<proteinExistence type="inferred from homology"/>
<dbReference type="Proteomes" id="UP000054251">
    <property type="component" value="Unassembled WGS sequence"/>
</dbReference>
<dbReference type="HAMAP" id="MF_03226">
    <property type="entry name" value="YJU2"/>
    <property type="match status" value="1"/>
</dbReference>
<comment type="subcellular location">
    <subcellularLocation>
        <location evidence="1 8">Nucleus</location>
    </subcellularLocation>
</comment>
<keyword evidence="3 8" id="KW-0479">Metal-binding</keyword>
<evidence type="ECO:0000313" key="12">
    <source>
        <dbReference type="Proteomes" id="UP000054251"/>
    </source>
</evidence>
<protein>
    <recommendedName>
        <fullName evidence="8">Splicing factor YJU2</fullName>
    </recommendedName>
</protein>
<comment type="caution">
    <text evidence="11">The sequence shown here is derived from an EMBL/GenBank/DDBJ whole genome shotgun (WGS) entry which is preliminary data.</text>
</comment>
<evidence type="ECO:0000256" key="8">
    <source>
        <dbReference type="HAMAP-Rule" id="MF_03226"/>
    </source>
</evidence>
<keyword evidence="4 8" id="KW-0747">Spliceosome</keyword>
<evidence type="ECO:0000256" key="3">
    <source>
        <dbReference type="ARBA" id="ARBA00022723"/>
    </source>
</evidence>
<dbReference type="RefSeq" id="XP_015468583.1">
    <property type="nucleotide sequence ID" value="XM_015610584.1"/>
</dbReference>
<comment type="function">
    <text evidence="8">Part of the spliceosome which catalyzes two sequential transesterification reactions, first the excision of the non-coding intron from pre-mRNA and then the ligation of the coding exons to form the mature mRNA. Plays a role in stabilizing the structure of the spliceosome catalytic core and docking of the branch helix into the active site, producing 5'-exon and lariat intron-3'-intermediates.</text>
</comment>
<gene>
    <name evidence="11" type="ORF">AC631_01754</name>
</gene>
<reference evidence="11 12" key="1">
    <citation type="submission" date="2015-11" db="EMBL/GenBank/DDBJ databases">
        <title>The genome of Debaryomyces fabryi.</title>
        <authorList>
            <person name="Tafer H."/>
            <person name="Lopandic K."/>
        </authorList>
    </citation>
    <scope>NUCLEOTIDE SEQUENCE [LARGE SCALE GENOMIC DNA]</scope>
    <source>
        <strain evidence="11 12">CBS 789</strain>
    </source>
</reference>
<keyword evidence="7 8" id="KW-0539">Nucleus</keyword>
<dbReference type="InterPro" id="IPR043701">
    <property type="entry name" value="Yju2"/>
</dbReference>
<evidence type="ECO:0000256" key="6">
    <source>
        <dbReference type="ARBA" id="ARBA00023187"/>
    </source>
</evidence>
<feature type="binding site" evidence="8">
    <location>
        <position position="43"/>
    </location>
    <ligand>
        <name>Zn(2+)</name>
        <dbReference type="ChEBI" id="CHEBI:29105"/>
    </ligand>
</feature>
<evidence type="ECO:0000256" key="1">
    <source>
        <dbReference type="ARBA" id="ARBA00004123"/>
    </source>
</evidence>
<dbReference type="PANTHER" id="PTHR12111">
    <property type="entry name" value="SPLICING FACTOR YJU2"/>
    <property type="match status" value="1"/>
</dbReference>
<dbReference type="PANTHER" id="PTHR12111:SF1">
    <property type="entry name" value="SPLICING FACTOR YJU2"/>
    <property type="match status" value="1"/>
</dbReference>
<dbReference type="GO" id="GO:0046872">
    <property type="term" value="F:metal ion binding"/>
    <property type="evidence" value="ECO:0007669"/>
    <property type="project" value="UniProtKB-KW"/>
</dbReference>
<evidence type="ECO:0000256" key="7">
    <source>
        <dbReference type="ARBA" id="ARBA00023242"/>
    </source>
</evidence>
<dbReference type="GeneID" id="26838763"/>
<organism evidence="11 12">
    <name type="scientific">Debaryomyces fabryi</name>
    <dbReference type="NCBI Taxonomy" id="58627"/>
    <lineage>
        <taxon>Eukaryota</taxon>
        <taxon>Fungi</taxon>
        <taxon>Dikarya</taxon>
        <taxon>Ascomycota</taxon>
        <taxon>Saccharomycotina</taxon>
        <taxon>Pichiomycetes</taxon>
        <taxon>Debaryomycetaceae</taxon>
        <taxon>Debaryomyces</taxon>
    </lineage>
</organism>
<dbReference type="OrthoDB" id="674963at2759"/>
<evidence type="ECO:0000256" key="2">
    <source>
        <dbReference type="ARBA" id="ARBA00022664"/>
    </source>
</evidence>
<dbReference type="GO" id="GO:0000349">
    <property type="term" value="P:generation of catalytic spliceosome for first transesterification step"/>
    <property type="evidence" value="ECO:0007669"/>
    <property type="project" value="UniProtKB-UniRule"/>
</dbReference>
<dbReference type="Pfam" id="PF04502">
    <property type="entry name" value="Saf4_Yju2"/>
    <property type="match status" value="1"/>
</dbReference>
<feature type="binding site" evidence="8">
    <location>
        <position position="79"/>
    </location>
    <ligand>
        <name>Zn(2+)</name>
        <dbReference type="ChEBI" id="CHEBI:29105"/>
    </ligand>
</feature>
<dbReference type="GO" id="GO:0071006">
    <property type="term" value="C:U2-type catalytic step 1 spliceosome"/>
    <property type="evidence" value="ECO:0007669"/>
    <property type="project" value="UniProtKB-UniRule"/>
</dbReference>
<dbReference type="InterPro" id="IPR007590">
    <property type="entry name" value="Saf4/Yju2"/>
</dbReference>